<evidence type="ECO:0000313" key="2">
    <source>
        <dbReference type="Proteomes" id="UP000800200"/>
    </source>
</evidence>
<name>A0A6A6EMQ9_9PEZI</name>
<reference evidence="1" key="1">
    <citation type="journal article" date="2020" name="Stud. Mycol.">
        <title>101 Dothideomycetes genomes: a test case for predicting lifestyles and emergence of pathogens.</title>
        <authorList>
            <person name="Haridas S."/>
            <person name="Albert R."/>
            <person name="Binder M."/>
            <person name="Bloem J."/>
            <person name="Labutti K."/>
            <person name="Salamov A."/>
            <person name="Andreopoulos B."/>
            <person name="Baker S."/>
            <person name="Barry K."/>
            <person name="Bills G."/>
            <person name="Bluhm B."/>
            <person name="Cannon C."/>
            <person name="Castanera R."/>
            <person name="Culley D."/>
            <person name="Daum C."/>
            <person name="Ezra D."/>
            <person name="Gonzalez J."/>
            <person name="Henrissat B."/>
            <person name="Kuo A."/>
            <person name="Liang C."/>
            <person name="Lipzen A."/>
            <person name="Lutzoni F."/>
            <person name="Magnuson J."/>
            <person name="Mondo S."/>
            <person name="Nolan M."/>
            <person name="Ohm R."/>
            <person name="Pangilinan J."/>
            <person name="Park H.-J."/>
            <person name="Ramirez L."/>
            <person name="Alfaro M."/>
            <person name="Sun H."/>
            <person name="Tritt A."/>
            <person name="Yoshinaga Y."/>
            <person name="Zwiers L.-H."/>
            <person name="Turgeon B."/>
            <person name="Goodwin S."/>
            <person name="Spatafora J."/>
            <person name="Crous P."/>
            <person name="Grigoriev I."/>
        </authorList>
    </citation>
    <scope>NUCLEOTIDE SEQUENCE</scope>
    <source>
        <strain evidence="1">CBS 207.26</strain>
    </source>
</reference>
<accession>A0A6A6EMQ9</accession>
<proteinExistence type="predicted"/>
<dbReference type="OrthoDB" id="4425169at2759"/>
<dbReference type="EMBL" id="ML994614">
    <property type="protein sequence ID" value="KAF2192864.1"/>
    <property type="molecule type" value="Genomic_DNA"/>
</dbReference>
<protein>
    <submittedName>
        <fullName evidence="1">Uncharacterized protein</fullName>
    </submittedName>
</protein>
<evidence type="ECO:0000313" key="1">
    <source>
        <dbReference type="EMBL" id="KAF2192864.1"/>
    </source>
</evidence>
<dbReference type="AlphaFoldDB" id="A0A6A6EMQ9"/>
<organism evidence="1 2">
    <name type="scientific">Zopfia rhizophila CBS 207.26</name>
    <dbReference type="NCBI Taxonomy" id="1314779"/>
    <lineage>
        <taxon>Eukaryota</taxon>
        <taxon>Fungi</taxon>
        <taxon>Dikarya</taxon>
        <taxon>Ascomycota</taxon>
        <taxon>Pezizomycotina</taxon>
        <taxon>Dothideomycetes</taxon>
        <taxon>Dothideomycetes incertae sedis</taxon>
        <taxon>Zopfiaceae</taxon>
        <taxon>Zopfia</taxon>
    </lineage>
</organism>
<gene>
    <name evidence="1" type="ORF">K469DRAFT_279748</name>
</gene>
<sequence>MPITEFVLPFFKPEIAKEGLATLRVASKAFDGSTGLLYRQIGHVLRLNGVDISSNYRPVVGLEWDKPESFHTFFPASPFFAEFRGKMGPFLTNAPTPQLFRPSTGKERSEHCFESGLTQFFIGDVEGGKEEVDGAWERLVKELEREGRFVGILGWEGLEEYEAVGGSKGVRKAQEGLMKKGFEDFVVKFGE</sequence>
<dbReference type="Proteomes" id="UP000800200">
    <property type="component" value="Unassembled WGS sequence"/>
</dbReference>
<keyword evidence="2" id="KW-1185">Reference proteome</keyword>